<dbReference type="Pfam" id="PF04389">
    <property type="entry name" value="Peptidase_M28"/>
    <property type="match status" value="1"/>
</dbReference>
<feature type="chain" id="PRO_5035296020" evidence="2">
    <location>
        <begin position="24"/>
        <end position="313"/>
    </location>
</feature>
<dbReference type="GO" id="GO:0006508">
    <property type="term" value="P:proteolysis"/>
    <property type="evidence" value="ECO:0007669"/>
    <property type="project" value="InterPro"/>
</dbReference>
<evidence type="ECO:0000256" key="1">
    <source>
        <dbReference type="SAM" id="MobiDB-lite"/>
    </source>
</evidence>
<dbReference type="InterPro" id="IPR045175">
    <property type="entry name" value="M28_fam"/>
</dbReference>
<keyword evidence="4" id="KW-0645">Protease</keyword>
<dbReference type="AlphaFoldDB" id="A0A8J3B8W3"/>
<gene>
    <name evidence="4" type="ORF">GCM10010123_15720</name>
</gene>
<dbReference type="GO" id="GO:0008235">
    <property type="term" value="F:metalloexopeptidase activity"/>
    <property type="evidence" value="ECO:0007669"/>
    <property type="project" value="InterPro"/>
</dbReference>
<dbReference type="Gene3D" id="3.40.630.10">
    <property type="entry name" value="Zn peptidases"/>
    <property type="match status" value="1"/>
</dbReference>
<feature type="domain" description="Peptidase M28" evidence="3">
    <location>
        <begin position="109"/>
        <end position="300"/>
    </location>
</feature>
<dbReference type="GO" id="GO:0004177">
    <property type="term" value="F:aminopeptidase activity"/>
    <property type="evidence" value="ECO:0007669"/>
    <property type="project" value="UniProtKB-KW"/>
</dbReference>
<dbReference type="Proteomes" id="UP000649739">
    <property type="component" value="Unassembled WGS sequence"/>
</dbReference>
<reference evidence="4" key="2">
    <citation type="submission" date="2020-09" db="EMBL/GenBank/DDBJ databases">
        <authorList>
            <person name="Sun Q."/>
            <person name="Ohkuma M."/>
        </authorList>
    </citation>
    <scope>NUCLEOTIDE SEQUENCE</scope>
    <source>
        <strain evidence="4">JCM 3090</strain>
    </source>
</reference>
<proteinExistence type="predicted"/>
<protein>
    <submittedName>
        <fullName evidence="4">Aminopeptidase</fullName>
    </submittedName>
</protein>
<name>A0A8J3B8W3_9ACTN</name>
<feature type="signal peptide" evidence="2">
    <location>
        <begin position="1"/>
        <end position="23"/>
    </location>
</feature>
<evidence type="ECO:0000259" key="3">
    <source>
        <dbReference type="Pfam" id="PF04389"/>
    </source>
</evidence>
<evidence type="ECO:0000313" key="5">
    <source>
        <dbReference type="Proteomes" id="UP000649739"/>
    </source>
</evidence>
<keyword evidence="4" id="KW-0031">Aminopeptidase</keyword>
<evidence type="ECO:0000256" key="2">
    <source>
        <dbReference type="SAM" id="SignalP"/>
    </source>
</evidence>
<dbReference type="EMBL" id="BMQB01000003">
    <property type="protein sequence ID" value="GGJ86982.1"/>
    <property type="molecule type" value="Genomic_DNA"/>
</dbReference>
<dbReference type="SUPFAM" id="SSF53187">
    <property type="entry name" value="Zn-dependent exopeptidases"/>
    <property type="match status" value="1"/>
</dbReference>
<accession>A0A8J3B8W3</accession>
<evidence type="ECO:0000313" key="4">
    <source>
        <dbReference type="EMBL" id="GGJ86982.1"/>
    </source>
</evidence>
<dbReference type="PANTHER" id="PTHR12147:SF26">
    <property type="entry name" value="PEPTIDASE M28 DOMAIN-CONTAINING PROTEIN"/>
    <property type="match status" value="1"/>
</dbReference>
<keyword evidence="2" id="KW-0732">Signal</keyword>
<organism evidence="4 5">
    <name type="scientific">Pilimelia anulata</name>
    <dbReference type="NCBI Taxonomy" id="53371"/>
    <lineage>
        <taxon>Bacteria</taxon>
        <taxon>Bacillati</taxon>
        <taxon>Actinomycetota</taxon>
        <taxon>Actinomycetes</taxon>
        <taxon>Micromonosporales</taxon>
        <taxon>Micromonosporaceae</taxon>
        <taxon>Pilimelia</taxon>
    </lineage>
</organism>
<dbReference type="RefSeq" id="WP_189169420.1">
    <property type="nucleotide sequence ID" value="NZ_BMQB01000003.1"/>
</dbReference>
<keyword evidence="5" id="KW-1185">Reference proteome</keyword>
<sequence>MRYPTAAALVAALTLLGTGAASAAPAPARPAPAPAAERLVPADPPTIDKAAPLAHAADLQKIADANGGTRAHGRPGFKATQDSIKAKLDAAGFTTKLVPFTASGAQGWNLIADWPGGDEQNILFLGGHADSVTAGPGINDNGSGSAAILQVALEVSKAQLKPQRHLRFGWWGAEELGDVGSAAYVKGLPAAEKAQIKSYLNFDMVATKKVTKWGIYTDGDKALGAELKAWFTAHNVPSVGLNIDGRSDHAAFMRAGIPASGVISEDSLSNLDPCYHKACDTVNSLSPDALGLATNMIAAVTWKLAGARVAARS</sequence>
<comment type="caution">
    <text evidence="4">The sequence shown here is derived from an EMBL/GenBank/DDBJ whole genome shotgun (WGS) entry which is preliminary data.</text>
</comment>
<dbReference type="InterPro" id="IPR007484">
    <property type="entry name" value="Peptidase_M28"/>
</dbReference>
<keyword evidence="4" id="KW-0378">Hydrolase</keyword>
<dbReference type="PANTHER" id="PTHR12147">
    <property type="entry name" value="METALLOPEPTIDASE M28 FAMILY MEMBER"/>
    <property type="match status" value="1"/>
</dbReference>
<reference evidence="4" key="1">
    <citation type="journal article" date="2014" name="Int. J. Syst. Evol. Microbiol.">
        <title>Complete genome sequence of Corynebacterium casei LMG S-19264T (=DSM 44701T), isolated from a smear-ripened cheese.</title>
        <authorList>
            <consortium name="US DOE Joint Genome Institute (JGI-PGF)"/>
            <person name="Walter F."/>
            <person name="Albersmeier A."/>
            <person name="Kalinowski J."/>
            <person name="Ruckert C."/>
        </authorList>
    </citation>
    <scope>NUCLEOTIDE SEQUENCE</scope>
    <source>
        <strain evidence="4">JCM 3090</strain>
    </source>
</reference>
<feature type="region of interest" description="Disordered" evidence="1">
    <location>
        <begin position="23"/>
        <end position="45"/>
    </location>
</feature>